<reference evidence="3" key="1">
    <citation type="submission" date="2022-11" db="UniProtKB">
        <authorList>
            <consortium name="WormBaseParasite"/>
        </authorList>
    </citation>
    <scope>IDENTIFICATION</scope>
</reference>
<organism evidence="2 3">
    <name type="scientific">Romanomermis culicivorax</name>
    <name type="common">Nematode worm</name>
    <dbReference type="NCBI Taxonomy" id="13658"/>
    <lineage>
        <taxon>Eukaryota</taxon>
        <taxon>Metazoa</taxon>
        <taxon>Ecdysozoa</taxon>
        <taxon>Nematoda</taxon>
        <taxon>Enoplea</taxon>
        <taxon>Dorylaimia</taxon>
        <taxon>Mermithida</taxon>
        <taxon>Mermithoidea</taxon>
        <taxon>Mermithidae</taxon>
        <taxon>Romanomermis</taxon>
    </lineage>
</organism>
<evidence type="ECO:0000256" key="1">
    <source>
        <dbReference type="SAM" id="MobiDB-lite"/>
    </source>
</evidence>
<dbReference type="AlphaFoldDB" id="A0A915KNZ0"/>
<name>A0A915KNZ0_ROMCU</name>
<protein>
    <submittedName>
        <fullName evidence="3">Uncharacterized protein</fullName>
    </submittedName>
</protein>
<sequence length="138" mass="14578">MLNETTAKISAVKANAAQLPSTDFRTNSNNIHGQRDWRPRCGAPPQRAPYVTTPTDSSCASSQSLKLPLALPAFLSSSTITATTLDMRALNQSTSTANMVIPSKKIASAAPIVSPGIVCWNATSHASRHPCHICSSVC</sequence>
<keyword evidence="2" id="KW-1185">Reference proteome</keyword>
<accession>A0A915KNZ0</accession>
<feature type="region of interest" description="Disordered" evidence="1">
    <location>
        <begin position="22"/>
        <end position="55"/>
    </location>
</feature>
<feature type="compositionally biased region" description="Polar residues" evidence="1">
    <location>
        <begin position="22"/>
        <end position="32"/>
    </location>
</feature>
<dbReference type="WBParaSite" id="nRc.2.0.1.t40174-RA">
    <property type="protein sequence ID" value="nRc.2.0.1.t40174-RA"/>
    <property type="gene ID" value="nRc.2.0.1.g40174"/>
</dbReference>
<evidence type="ECO:0000313" key="2">
    <source>
        <dbReference type="Proteomes" id="UP000887565"/>
    </source>
</evidence>
<proteinExistence type="predicted"/>
<evidence type="ECO:0000313" key="3">
    <source>
        <dbReference type="WBParaSite" id="nRc.2.0.1.t40174-RA"/>
    </source>
</evidence>
<dbReference type="Proteomes" id="UP000887565">
    <property type="component" value="Unplaced"/>
</dbReference>